<evidence type="ECO:0000256" key="1">
    <source>
        <dbReference type="ARBA" id="ARBA00010617"/>
    </source>
</evidence>
<dbReference type="RefSeq" id="WP_357786032.1">
    <property type="nucleotide sequence ID" value="NZ_JBFAKC010000010.1"/>
</dbReference>
<dbReference type="EMBL" id="JBFAKC010000010">
    <property type="protein sequence ID" value="MEV0710241.1"/>
    <property type="molecule type" value="Genomic_DNA"/>
</dbReference>
<keyword evidence="4 7" id="KW-0560">Oxidoreductase</keyword>
<comment type="similarity">
    <text evidence="1 7">Belongs to the cytochrome P450 family.</text>
</comment>
<keyword evidence="3 7" id="KW-0479">Metal-binding</keyword>
<dbReference type="InterPro" id="IPR002403">
    <property type="entry name" value="Cyt_P450_E_grp-IV"/>
</dbReference>
<dbReference type="Pfam" id="PF00067">
    <property type="entry name" value="p450"/>
    <property type="match status" value="1"/>
</dbReference>
<evidence type="ECO:0000256" key="3">
    <source>
        <dbReference type="ARBA" id="ARBA00022723"/>
    </source>
</evidence>
<protein>
    <submittedName>
        <fullName evidence="8">Cytochrome P450</fullName>
    </submittedName>
</protein>
<evidence type="ECO:0000256" key="5">
    <source>
        <dbReference type="ARBA" id="ARBA00023004"/>
    </source>
</evidence>
<evidence type="ECO:0000313" key="8">
    <source>
        <dbReference type="EMBL" id="MEV0710241.1"/>
    </source>
</evidence>
<proteinExistence type="inferred from homology"/>
<keyword evidence="9" id="KW-1185">Reference proteome</keyword>
<dbReference type="InterPro" id="IPR001128">
    <property type="entry name" value="Cyt_P450"/>
</dbReference>
<dbReference type="SUPFAM" id="SSF48264">
    <property type="entry name" value="Cytochrome P450"/>
    <property type="match status" value="1"/>
</dbReference>
<sequence length="454" mass="50110">MTITAPARPAVPPRAPGALPLLGHWPRFGSRPHEFLATLPAHGSVVRIRIPGYDTYVVTDPDLVREALVSLSDQGMMIERAEALLGEGVTVLRGARHRRERRMIAPAFAKARIATYAEVMTRFGAERAESWHDGQFLAVDAQMHDLALRTVAGALFTGELGAETAERIHTLLPPVMTLLSRRVTRPAWIDRLPLPGNRRFARLVRELQAATGSIIAAYRADMVADANFEHDDLLGTLLTARDPDSGTGLSDKQVHDELINFLVGGTEAIGVTTAWTFHELGRNPSVEAALHAEVDRLGGRPATFADLPDLVFTKRVVLETLRRYSPWLTVRHVDRPYRLGDYEIPSNSMLFVCPVAIHRDAGNHAEPERFDPDRWTPQRAESLSKGAHIPFGMGARQCPGNVFALTQITLQVATIAARWRLRPIRGVPVGETVIGALVHPDRLPMRAEARRPSP</sequence>
<reference evidence="8 9" key="1">
    <citation type="submission" date="2024-06" db="EMBL/GenBank/DDBJ databases">
        <title>The Natural Products Discovery Center: Release of the First 8490 Sequenced Strains for Exploring Actinobacteria Biosynthetic Diversity.</title>
        <authorList>
            <person name="Kalkreuter E."/>
            <person name="Kautsar S.A."/>
            <person name="Yang D."/>
            <person name="Bader C.D."/>
            <person name="Teijaro C.N."/>
            <person name="Fluegel L."/>
            <person name="Davis C.M."/>
            <person name="Simpson J.R."/>
            <person name="Lauterbach L."/>
            <person name="Steele A.D."/>
            <person name="Gui C."/>
            <person name="Meng S."/>
            <person name="Li G."/>
            <person name="Viehrig K."/>
            <person name="Ye F."/>
            <person name="Su P."/>
            <person name="Kiefer A.F."/>
            <person name="Nichols A."/>
            <person name="Cepeda A.J."/>
            <person name="Yan W."/>
            <person name="Fan B."/>
            <person name="Jiang Y."/>
            <person name="Adhikari A."/>
            <person name="Zheng C.-J."/>
            <person name="Schuster L."/>
            <person name="Cowan T.M."/>
            <person name="Smanski M.J."/>
            <person name="Chevrette M.G."/>
            <person name="De Carvalho L.P.S."/>
            <person name="Shen B."/>
        </authorList>
    </citation>
    <scope>NUCLEOTIDE SEQUENCE [LARGE SCALE GENOMIC DNA]</scope>
    <source>
        <strain evidence="8 9">NPDC050403</strain>
    </source>
</reference>
<dbReference type="PANTHER" id="PTHR24291:SF50">
    <property type="entry name" value="BIFUNCTIONAL ALBAFLAVENONE MONOOXYGENASE_TERPENE SYNTHASE"/>
    <property type="match status" value="1"/>
</dbReference>
<evidence type="ECO:0000256" key="6">
    <source>
        <dbReference type="ARBA" id="ARBA00023033"/>
    </source>
</evidence>
<evidence type="ECO:0000313" key="9">
    <source>
        <dbReference type="Proteomes" id="UP001551695"/>
    </source>
</evidence>
<dbReference type="InterPro" id="IPR050196">
    <property type="entry name" value="Cytochrome_P450_Monoox"/>
</dbReference>
<keyword evidence="2 7" id="KW-0349">Heme</keyword>
<name>A0ABV3FXT5_9NOCA</name>
<accession>A0ABV3FXT5</accession>
<evidence type="ECO:0000256" key="2">
    <source>
        <dbReference type="ARBA" id="ARBA00022617"/>
    </source>
</evidence>
<keyword evidence="6 7" id="KW-0503">Monooxygenase</keyword>
<comment type="caution">
    <text evidence="8">The sequence shown here is derived from an EMBL/GenBank/DDBJ whole genome shotgun (WGS) entry which is preliminary data.</text>
</comment>
<dbReference type="PANTHER" id="PTHR24291">
    <property type="entry name" value="CYTOCHROME P450 FAMILY 4"/>
    <property type="match status" value="1"/>
</dbReference>
<evidence type="ECO:0000256" key="4">
    <source>
        <dbReference type="ARBA" id="ARBA00023002"/>
    </source>
</evidence>
<dbReference type="Proteomes" id="UP001551695">
    <property type="component" value="Unassembled WGS sequence"/>
</dbReference>
<evidence type="ECO:0000256" key="7">
    <source>
        <dbReference type="RuleBase" id="RU000461"/>
    </source>
</evidence>
<keyword evidence="5 7" id="KW-0408">Iron</keyword>
<dbReference type="Gene3D" id="1.10.630.10">
    <property type="entry name" value="Cytochrome P450"/>
    <property type="match status" value="1"/>
</dbReference>
<organism evidence="8 9">
    <name type="scientific">Nocardia aurea</name>
    <dbReference type="NCBI Taxonomy" id="2144174"/>
    <lineage>
        <taxon>Bacteria</taxon>
        <taxon>Bacillati</taxon>
        <taxon>Actinomycetota</taxon>
        <taxon>Actinomycetes</taxon>
        <taxon>Mycobacteriales</taxon>
        <taxon>Nocardiaceae</taxon>
        <taxon>Nocardia</taxon>
    </lineage>
</organism>
<dbReference type="PROSITE" id="PS00086">
    <property type="entry name" value="CYTOCHROME_P450"/>
    <property type="match status" value="1"/>
</dbReference>
<dbReference type="PRINTS" id="PR00385">
    <property type="entry name" value="P450"/>
</dbReference>
<gene>
    <name evidence="8" type="ORF">AB0I48_21980</name>
</gene>
<dbReference type="PRINTS" id="PR00465">
    <property type="entry name" value="EP450IV"/>
</dbReference>
<dbReference type="InterPro" id="IPR017972">
    <property type="entry name" value="Cyt_P450_CS"/>
</dbReference>
<dbReference type="InterPro" id="IPR036396">
    <property type="entry name" value="Cyt_P450_sf"/>
</dbReference>